<sequence>MNLIIKLAVNVLALLVVGYILPGFALADLQSAIVAAIVIGTVNTFIRPILQIVALPFTIMTFGIAAVLVNVLLLWGVSLVVPGFEIDGLVTAFLASILLALISLFLSKLASD</sequence>
<proteinExistence type="predicted"/>
<dbReference type="Pfam" id="PF04020">
    <property type="entry name" value="Phage_holin_4_2"/>
    <property type="match status" value="1"/>
</dbReference>
<feature type="transmembrane region" description="Helical" evidence="1">
    <location>
        <begin position="32"/>
        <end position="50"/>
    </location>
</feature>
<feature type="transmembrane region" description="Helical" evidence="1">
    <location>
        <begin position="89"/>
        <end position="107"/>
    </location>
</feature>
<dbReference type="PANTHER" id="PTHR37309">
    <property type="entry name" value="SLR0284 PROTEIN"/>
    <property type="match status" value="1"/>
</dbReference>
<feature type="transmembrane region" description="Helical" evidence="1">
    <location>
        <begin position="7"/>
        <end position="26"/>
    </location>
</feature>
<name>A0A0G1C3L8_9BACT</name>
<reference evidence="2 3" key="1">
    <citation type="journal article" date="2015" name="Nature">
        <title>rRNA introns, odd ribosomes, and small enigmatic genomes across a large radiation of phyla.</title>
        <authorList>
            <person name="Brown C.T."/>
            <person name="Hug L.A."/>
            <person name="Thomas B.C."/>
            <person name="Sharon I."/>
            <person name="Castelle C.J."/>
            <person name="Singh A."/>
            <person name="Wilkins M.J."/>
            <person name="Williams K.H."/>
            <person name="Banfield J.F."/>
        </authorList>
    </citation>
    <scope>NUCLEOTIDE SEQUENCE [LARGE SCALE GENOMIC DNA]</scope>
</reference>
<dbReference type="PANTHER" id="PTHR37309:SF1">
    <property type="entry name" value="SLR0284 PROTEIN"/>
    <property type="match status" value="1"/>
</dbReference>
<evidence type="ECO:0000313" key="2">
    <source>
        <dbReference type="EMBL" id="KKS80147.1"/>
    </source>
</evidence>
<gene>
    <name evidence="2" type="ORF">UV56_C0026G0004</name>
</gene>
<dbReference type="Proteomes" id="UP000034611">
    <property type="component" value="Unassembled WGS sequence"/>
</dbReference>
<feature type="transmembrane region" description="Helical" evidence="1">
    <location>
        <begin position="57"/>
        <end position="77"/>
    </location>
</feature>
<evidence type="ECO:0008006" key="4">
    <source>
        <dbReference type="Google" id="ProtNLM"/>
    </source>
</evidence>
<evidence type="ECO:0000313" key="3">
    <source>
        <dbReference type="Proteomes" id="UP000034611"/>
    </source>
</evidence>
<keyword evidence="1" id="KW-0812">Transmembrane</keyword>
<comment type="caution">
    <text evidence="2">The sequence shown here is derived from an EMBL/GenBank/DDBJ whole genome shotgun (WGS) entry which is preliminary data.</text>
</comment>
<organism evidence="2 3">
    <name type="scientific">Candidatus Woesebacteria bacterium GW2011_GWC1_43_10b</name>
    <dbReference type="NCBI Taxonomy" id="1618585"/>
    <lineage>
        <taxon>Bacteria</taxon>
        <taxon>Candidatus Woeseibacteriota</taxon>
    </lineage>
</organism>
<keyword evidence="1" id="KW-1133">Transmembrane helix</keyword>
<dbReference type="AlphaFoldDB" id="A0A0G1C3L8"/>
<dbReference type="EMBL" id="LCEY01000026">
    <property type="protein sequence ID" value="KKS80147.1"/>
    <property type="molecule type" value="Genomic_DNA"/>
</dbReference>
<evidence type="ECO:0000256" key="1">
    <source>
        <dbReference type="SAM" id="Phobius"/>
    </source>
</evidence>
<keyword evidence="1" id="KW-0472">Membrane</keyword>
<dbReference type="InterPro" id="IPR007165">
    <property type="entry name" value="Phage_holin_4_2"/>
</dbReference>
<protein>
    <recommendedName>
        <fullName evidence="4">Phage holin family protein</fullName>
    </recommendedName>
</protein>
<accession>A0A0G1C3L8</accession>